<dbReference type="GO" id="GO:0046872">
    <property type="term" value="F:metal ion binding"/>
    <property type="evidence" value="ECO:0007669"/>
    <property type="project" value="UniProtKB-KW"/>
</dbReference>
<feature type="domain" description="B12-binding" evidence="6">
    <location>
        <begin position="164"/>
        <end position="297"/>
    </location>
</feature>
<protein>
    <recommendedName>
        <fullName evidence="6">B12-binding domain-containing protein</fullName>
    </recommendedName>
</protein>
<accession>A0A169PNQ1</accession>
<keyword evidence="4" id="KW-0408">Iron</keyword>
<dbReference type="EMBL" id="AP017424">
    <property type="protein sequence ID" value="BAU88237.1"/>
    <property type="molecule type" value="Genomic_DNA"/>
</dbReference>
<dbReference type="InterPro" id="IPR058240">
    <property type="entry name" value="rSAM_sf"/>
</dbReference>
<dbReference type="InterPro" id="IPR023404">
    <property type="entry name" value="rSAM_horseshoe"/>
</dbReference>
<dbReference type="GO" id="GO:0031419">
    <property type="term" value="F:cobalamin binding"/>
    <property type="evidence" value="ECO:0007669"/>
    <property type="project" value="InterPro"/>
</dbReference>
<dbReference type="AlphaFoldDB" id="A0A169PNQ1"/>
<proteinExistence type="predicted"/>
<dbReference type="InterPro" id="IPR007197">
    <property type="entry name" value="rSAM"/>
</dbReference>
<evidence type="ECO:0000313" key="7">
    <source>
        <dbReference type="EMBL" id="BAU88237.1"/>
    </source>
</evidence>
<dbReference type="InterPro" id="IPR006638">
    <property type="entry name" value="Elp3/MiaA/NifB-like_rSAM"/>
</dbReference>
<dbReference type="InterPro" id="IPR006158">
    <property type="entry name" value="Cobalamin-bd"/>
</dbReference>
<dbReference type="SMART" id="SM00729">
    <property type="entry name" value="Elp3"/>
    <property type="match status" value="1"/>
</dbReference>
<name>A0A169PNQ1_STRLU</name>
<dbReference type="SUPFAM" id="SSF102114">
    <property type="entry name" value="Radical SAM enzymes"/>
    <property type="match status" value="1"/>
</dbReference>
<dbReference type="SFLD" id="SFLDG01123">
    <property type="entry name" value="methyltransferase_(Class_B)"/>
    <property type="match status" value="1"/>
</dbReference>
<dbReference type="InterPro" id="IPR034466">
    <property type="entry name" value="Methyltransferase_Class_B"/>
</dbReference>
<dbReference type="GO" id="GO:0051539">
    <property type="term" value="F:4 iron, 4 sulfur cluster binding"/>
    <property type="evidence" value="ECO:0007669"/>
    <property type="project" value="UniProtKB-KW"/>
</dbReference>
<evidence type="ECO:0000313" key="8">
    <source>
        <dbReference type="Proteomes" id="UP000217676"/>
    </source>
</evidence>
<keyword evidence="3" id="KW-0479">Metal-binding</keyword>
<evidence type="ECO:0000256" key="4">
    <source>
        <dbReference type="ARBA" id="ARBA00023004"/>
    </source>
</evidence>
<keyword evidence="5" id="KW-0411">Iron-sulfur</keyword>
<dbReference type="PROSITE" id="PS51332">
    <property type="entry name" value="B12_BINDING"/>
    <property type="match status" value="1"/>
</dbReference>
<dbReference type="Pfam" id="PF04055">
    <property type="entry name" value="Radical_SAM"/>
    <property type="match status" value="1"/>
</dbReference>
<gene>
    <name evidence="7" type="ORF">SLA_7371</name>
</gene>
<comment type="cofactor">
    <cofactor evidence="1">
        <name>[4Fe-4S] cluster</name>
        <dbReference type="ChEBI" id="CHEBI:49883"/>
    </cofactor>
</comment>
<dbReference type="InterPro" id="IPR051198">
    <property type="entry name" value="BchE-like"/>
</dbReference>
<evidence type="ECO:0000256" key="3">
    <source>
        <dbReference type="ARBA" id="ARBA00022723"/>
    </source>
</evidence>
<evidence type="ECO:0000256" key="1">
    <source>
        <dbReference type="ARBA" id="ARBA00001966"/>
    </source>
</evidence>
<dbReference type="PANTHER" id="PTHR43409">
    <property type="entry name" value="ANAEROBIC MAGNESIUM-PROTOPORPHYRIN IX MONOMETHYL ESTER CYCLASE-RELATED"/>
    <property type="match status" value="1"/>
</dbReference>
<dbReference type="Gene3D" id="3.40.50.280">
    <property type="entry name" value="Cobalamin-binding domain"/>
    <property type="match status" value="1"/>
</dbReference>
<dbReference type="KEGG" id="slau:SLA_7371"/>
<keyword evidence="2" id="KW-0949">S-adenosyl-L-methionine</keyword>
<evidence type="ECO:0000256" key="2">
    <source>
        <dbReference type="ARBA" id="ARBA00022691"/>
    </source>
</evidence>
<reference evidence="7 8" key="1">
    <citation type="journal article" date="2016" name="Genome Announc.">
        <title>Complete Genome Sequence of Thiostrepton-Producing Streptomyces laurentii ATCC 31255.</title>
        <authorList>
            <person name="Doi K."/>
            <person name="Fujino Y."/>
            <person name="Nagayoshi Y."/>
            <person name="Ohshima T."/>
            <person name="Ogata S."/>
        </authorList>
    </citation>
    <scope>NUCLEOTIDE SEQUENCE [LARGE SCALE GENOMIC DNA]</scope>
    <source>
        <strain evidence="7 8">ATCC 31255</strain>
    </source>
</reference>
<keyword evidence="8" id="KW-1185">Reference proteome</keyword>
<dbReference type="SFLD" id="SFLDS00029">
    <property type="entry name" value="Radical_SAM"/>
    <property type="match status" value="1"/>
</dbReference>
<sequence>MSVRFEGVLPRAVTEVLDRQDRDWTSRTAHVDSDGSVVYLACCGTTDITQPYHSLAYLAGALDHSGHSYVVRDLAIEFWHYMMSPPVVEQLRAECVKRYEEAPAEDSLLPLFIDVLADGERFQRAFATLRDETAFYELPAYLAAVRELSLLPRLLTLLSRCATYRTFSSASPPGSEDDRINLVTLRREVEAGFGIDVVDAFYDHHADRIAALRPALVGLTIPFISQLEHSMALATRLKQRGVKVAIGGPIAAKFYKYIDDVDKLRILDFAVDYLVTGEGETLIARLADHLQKGEELGAVDNLVDIRDPRPLKRFFFEKVDSLPPPNYGVWDYSLYAAPKPGALYSPTRGCYWNKCSFCDYGLAMNAPTSPWRTRRPETVIADLKAASQYSKHFFFAVDVLSPAYALKISDALIESGLDIKWMADFRLEKSFRMENTEVFARAGCLGAAFGMESTDQEVLDLINKGTEVHRLETLVSAFADVGIPVQLMGFTGHPGETSRQAQVTLDTAEAMLESAATVALGKFGLTPGADIARRPEHYGIEVHYDPSGDVAIPWEMNWSHREEIDTYPEDDFAHSLRLIRGFPYPFLGSTSTLHSLLYFERNPKAPFPIPQWGYVDTWKAFDVIPFYHAHEESGTTTLLSGLTGRAVVLHPEQAKLFAALFDGGTWLRLQAKEGLSRQVRVLLDFLVKNSLAMFLPVETA</sequence>
<dbReference type="SFLD" id="SFLDG01082">
    <property type="entry name" value="B12-binding_domain_containing"/>
    <property type="match status" value="1"/>
</dbReference>
<dbReference type="Gene3D" id="3.80.30.20">
    <property type="entry name" value="tm_1862 like domain"/>
    <property type="match status" value="1"/>
</dbReference>
<dbReference type="Proteomes" id="UP000217676">
    <property type="component" value="Chromosome"/>
</dbReference>
<evidence type="ECO:0000256" key="5">
    <source>
        <dbReference type="ARBA" id="ARBA00023014"/>
    </source>
</evidence>
<dbReference type="GO" id="GO:0003824">
    <property type="term" value="F:catalytic activity"/>
    <property type="evidence" value="ECO:0007669"/>
    <property type="project" value="InterPro"/>
</dbReference>
<evidence type="ECO:0000259" key="6">
    <source>
        <dbReference type="PROSITE" id="PS51332"/>
    </source>
</evidence>
<organism evidence="7 8">
    <name type="scientific">Streptomyces laurentii</name>
    <dbReference type="NCBI Taxonomy" id="39478"/>
    <lineage>
        <taxon>Bacteria</taxon>
        <taxon>Bacillati</taxon>
        <taxon>Actinomycetota</taxon>
        <taxon>Actinomycetes</taxon>
        <taxon>Kitasatosporales</taxon>
        <taxon>Streptomycetaceae</taxon>
        <taxon>Streptomyces</taxon>
    </lineage>
</organism>